<evidence type="ECO:0000313" key="2">
    <source>
        <dbReference type="EMBL" id="JAI05961.1"/>
    </source>
</evidence>
<name>A0A0E9XVS0_ANGAN</name>
<feature type="signal peptide" evidence="1">
    <location>
        <begin position="1"/>
        <end position="15"/>
    </location>
</feature>
<proteinExistence type="predicted"/>
<reference evidence="2" key="2">
    <citation type="journal article" date="2015" name="Fish Shellfish Immunol.">
        <title>Early steps in the European eel (Anguilla anguilla)-Vibrio vulnificus interaction in the gills: Role of the RtxA13 toxin.</title>
        <authorList>
            <person name="Callol A."/>
            <person name="Pajuelo D."/>
            <person name="Ebbesson L."/>
            <person name="Teles M."/>
            <person name="MacKenzie S."/>
            <person name="Amaro C."/>
        </authorList>
    </citation>
    <scope>NUCLEOTIDE SEQUENCE</scope>
</reference>
<accession>A0A0E9XVS0</accession>
<sequence length="52" mass="5720">MHMLVVFIICNSKLSFYVCFIDGSEDQDEEFRFGSGVLAIPVQIVCSSSVSA</sequence>
<dbReference type="AlphaFoldDB" id="A0A0E9XVS0"/>
<evidence type="ECO:0000256" key="1">
    <source>
        <dbReference type="SAM" id="SignalP"/>
    </source>
</evidence>
<organism evidence="2">
    <name type="scientific">Anguilla anguilla</name>
    <name type="common">European freshwater eel</name>
    <name type="synonym">Muraena anguilla</name>
    <dbReference type="NCBI Taxonomy" id="7936"/>
    <lineage>
        <taxon>Eukaryota</taxon>
        <taxon>Metazoa</taxon>
        <taxon>Chordata</taxon>
        <taxon>Craniata</taxon>
        <taxon>Vertebrata</taxon>
        <taxon>Euteleostomi</taxon>
        <taxon>Actinopterygii</taxon>
        <taxon>Neopterygii</taxon>
        <taxon>Teleostei</taxon>
        <taxon>Anguilliformes</taxon>
        <taxon>Anguillidae</taxon>
        <taxon>Anguilla</taxon>
    </lineage>
</organism>
<protein>
    <submittedName>
        <fullName evidence="2">Uncharacterized protein</fullName>
    </submittedName>
</protein>
<keyword evidence="1" id="KW-0732">Signal</keyword>
<reference evidence="2" key="1">
    <citation type="submission" date="2014-11" db="EMBL/GenBank/DDBJ databases">
        <authorList>
            <person name="Amaro Gonzalez C."/>
        </authorList>
    </citation>
    <scope>NUCLEOTIDE SEQUENCE</scope>
</reference>
<dbReference type="EMBL" id="GBXM01002617">
    <property type="protein sequence ID" value="JAI05961.1"/>
    <property type="molecule type" value="Transcribed_RNA"/>
</dbReference>
<feature type="chain" id="PRO_5012362053" evidence="1">
    <location>
        <begin position="16"/>
        <end position="52"/>
    </location>
</feature>